<sequence>MIDEQSFRETMPVFADAAQYPTFQFNFYLNLGKKLLNEERWEDLLDYGLTLFIAHYLTLYKRGMDAASVGGDAGKIVGNETSKAVDSVSKSMDVSGVIITDAGHWNQTTWGVQFYQMLMMAGAGGVQL</sequence>
<dbReference type="Proteomes" id="UP000233553">
    <property type="component" value="Unassembled WGS sequence"/>
</dbReference>
<evidence type="ECO:0000313" key="1">
    <source>
        <dbReference type="EMBL" id="PKF31933.1"/>
    </source>
</evidence>
<dbReference type="EMBL" id="PISJ01000019">
    <property type="protein sequence ID" value="PKF31933.1"/>
    <property type="molecule type" value="Genomic_DNA"/>
</dbReference>
<proteinExistence type="predicted"/>
<dbReference type="AlphaFoldDB" id="A0A2N0WBV4"/>
<organism evidence="1 2">
    <name type="scientific">Acinetobacter proteolyticus</name>
    <dbReference type="NCBI Taxonomy" id="1776741"/>
    <lineage>
        <taxon>Bacteria</taxon>
        <taxon>Pseudomonadati</taxon>
        <taxon>Pseudomonadota</taxon>
        <taxon>Gammaproteobacteria</taxon>
        <taxon>Moraxellales</taxon>
        <taxon>Moraxellaceae</taxon>
        <taxon>Acinetobacter</taxon>
    </lineage>
</organism>
<comment type="caution">
    <text evidence="1">The sequence shown here is derived from an EMBL/GenBank/DDBJ whole genome shotgun (WGS) entry which is preliminary data.</text>
</comment>
<protein>
    <submittedName>
        <fullName evidence="1">DUF4054 domain-containing protein</fullName>
    </submittedName>
</protein>
<dbReference type="InterPro" id="IPR025127">
    <property type="entry name" value="DUF4054"/>
</dbReference>
<reference evidence="1 2" key="1">
    <citation type="submission" date="2017-12" db="EMBL/GenBank/DDBJ databases">
        <title>Draft Genome sequences of multiple microbial strains isolated from spacecraft associated surfaces.</title>
        <authorList>
            <person name="Seuylemezian A."/>
            <person name="Vaishampayan P."/>
            <person name="Venkateswaran K."/>
        </authorList>
    </citation>
    <scope>NUCLEOTIDE SEQUENCE [LARGE SCALE GENOMIC DNA]</scope>
    <source>
        <strain evidence="1 2">2P01AA</strain>
    </source>
</reference>
<dbReference type="Pfam" id="PF13262">
    <property type="entry name" value="DUF4054"/>
    <property type="match status" value="1"/>
</dbReference>
<accession>A0A2N0WBV4</accession>
<gene>
    <name evidence="1" type="ORF">CW311_17000</name>
</gene>
<evidence type="ECO:0000313" key="2">
    <source>
        <dbReference type="Proteomes" id="UP000233553"/>
    </source>
</evidence>
<dbReference type="RefSeq" id="WP_101237258.1">
    <property type="nucleotide sequence ID" value="NZ_PISJ01000019.1"/>
</dbReference>
<name>A0A2N0WBV4_9GAMM</name>